<evidence type="ECO:0000313" key="2">
    <source>
        <dbReference type="EMBL" id="KAK4203422.1"/>
    </source>
</evidence>
<name>A0AAN7AYQ7_9PEZI</name>
<dbReference type="AlphaFoldDB" id="A0AAN7AYQ7"/>
<proteinExistence type="predicted"/>
<reference evidence="2" key="1">
    <citation type="journal article" date="2023" name="Mol. Phylogenet. Evol.">
        <title>Genome-scale phylogeny and comparative genomics of the fungal order Sordariales.</title>
        <authorList>
            <person name="Hensen N."/>
            <person name="Bonometti L."/>
            <person name="Westerberg I."/>
            <person name="Brannstrom I.O."/>
            <person name="Guillou S."/>
            <person name="Cros-Aarteil S."/>
            <person name="Calhoun S."/>
            <person name="Haridas S."/>
            <person name="Kuo A."/>
            <person name="Mondo S."/>
            <person name="Pangilinan J."/>
            <person name="Riley R."/>
            <person name="LaButti K."/>
            <person name="Andreopoulos B."/>
            <person name="Lipzen A."/>
            <person name="Chen C."/>
            <person name="Yan M."/>
            <person name="Daum C."/>
            <person name="Ng V."/>
            <person name="Clum A."/>
            <person name="Steindorff A."/>
            <person name="Ohm R.A."/>
            <person name="Martin F."/>
            <person name="Silar P."/>
            <person name="Natvig D.O."/>
            <person name="Lalanne C."/>
            <person name="Gautier V."/>
            <person name="Ament-Velasquez S.L."/>
            <person name="Kruys A."/>
            <person name="Hutchinson M.I."/>
            <person name="Powell A.J."/>
            <person name="Barry K."/>
            <person name="Miller A.N."/>
            <person name="Grigoriev I.V."/>
            <person name="Debuchy R."/>
            <person name="Gladieux P."/>
            <person name="Hiltunen Thoren M."/>
            <person name="Johannesson H."/>
        </authorList>
    </citation>
    <scope>NUCLEOTIDE SEQUENCE</scope>
    <source>
        <strain evidence="2">CBS 315.58</strain>
    </source>
</reference>
<reference evidence="2" key="2">
    <citation type="submission" date="2023-05" db="EMBL/GenBank/DDBJ databases">
        <authorList>
            <consortium name="Lawrence Berkeley National Laboratory"/>
            <person name="Steindorff A."/>
            <person name="Hensen N."/>
            <person name="Bonometti L."/>
            <person name="Westerberg I."/>
            <person name="Brannstrom I.O."/>
            <person name="Guillou S."/>
            <person name="Cros-Aarteil S."/>
            <person name="Calhoun S."/>
            <person name="Haridas S."/>
            <person name="Kuo A."/>
            <person name="Mondo S."/>
            <person name="Pangilinan J."/>
            <person name="Riley R."/>
            <person name="Labutti K."/>
            <person name="Andreopoulos B."/>
            <person name="Lipzen A."/>
            <person name="Chen C."/>
            <person name="Yanf M."/>
            <person name="Daum C."/>
            <person name="Ng V."/>
            <person name="Clum A."/>
            <person name="Ohm R."/>
            <person name="Martin F."/>
            <person name="Silar P."/>
            <person name="Natvig D."/>
            <person name="Lalanne C."/>
            <person name="Gautier V."/>
            <person name="Ament-Velasquez S.L."/>
            <person name="Kruys A."/>
            <person name="Hutchinson M.I."/>
            <person name="Powell A.J."/>
            <person name="Barry K."/>
            <person name="Miller A.N."/>
            <person name="Grigoriev I.V."/>
            <person name="Debuchy R."/>
            <person name="Gladieux P."/>
            <person name="Thoren M.H."/>
            <person name="Johannesson H."/>
        </authorList>
    </citation>
    <scope>NUCLEOTIDE SEQUENCE</scope>
    <source>
        <strain evidence="2">CBS 315.58</strain>
    </source>
</reference>
<feature type="region of interest" description="Disordered" evidence="1">
    <location>
        <begin position="74"/>
        <end position="136"/>
    </location>
</feature>
<comment type="caution">
    <text evidence="2">The sequence shown here is derived from an EMBL/GenBank/DDBJ whole genome shotgun (WGS) entry which is preliminary data.</text>
</comment>
<gene>
    <name evidence="2" type="ORF">QBC40DRAFT_23980</name>
</gene>
<organism evidence="2 3">
    <name type="scientific">Triangularia verruculosa</name>
    <dbReference type="NCBI Taxonomy" id="2587418"/>
    <lineage>
        <taxon>Eukaryota</taxon>
        <taxon>Fungi</taxon>
        <taxon>Dikarya</taxon>
        <taxon>Ascomycota</taxon>
        <taxon>Pezizomycotina</taxon>
        <taxon>Sordariomycetes</taxon>
        <taxon>Sordariomycetidae</taxon>
        <taxon>Sordariales</taxon>
        <taxon>Podosporaceae</taxon>
        <taxon>Triangularia</taxon>
    </lineage>
</organism>
<evidence type="ECO:0000256" key="1">
    <source>
        <dbReference type="SAM" id="MobiDB-lite"/>
    </source>
</evidence>
<accession>A0AAN7AYQ7</accession>
<keyword evidence="3" id="KW-1185">Reference proteome</keyword>
<sequence>MRMPLQRTTATCPGIPRSSAISFSLAPFPPWAPLGVSLSRLFLRLQQNHCRSLSRNNQSRSFQHTPFDSRFSIFHQHQRRRGPRRDTPPCEDHLDPPVRDEGDARSPVARPPKQGDEKPPSIPRTTSYPIPPDRDHSFTTPLRFDFLSIFHRPLASQRPFLKRFCELVADNPTRKNKKHNRSEEKDRASRRRPSLKWTAQSPE</sequence>
<protein>
    <submittedName>
        <fullName evidence="2">Uncharacterized protein</fullName>
    </submittedName>
</protein>
<dbReference type="Proteomes" id="UP001303160">
    <property type="component" value="Unassembled WGS sequence"/>
</dbReference>
<feature type="region of interest" description="Disordered" evidence="1">
    <location>
        <begin position="170"/>
        <end position="203"/>
    </location>
</feature>
<evidence type="ECO:0000313" key="3">
    <source>
        <dbReference type="Proteomes" id="UP001303160"/>
    </source>
</evidence>
<dbReference type="EMBL" id="MU863889">
    <property type="protein sequence ID" value="KAK4203422.1"/>
    <property type="molecule type" value="Genomic_DNA"/>
</dbReference>
<feature type="compositionally biased region" description="Basic and acidic residues" evidence="1">
    <location>
        <begin position="84"/>
        <end position="104"/>
    </location>
</feature>